<reference evidence="1 2" key="1">
    <citation type="journal article" date="2012" name="ISME J.">
        <title>Nitrification expanded: discovery, physiology and genomics of a nitrite-oxidizing bacterium from the phylum Chloroflexi.</title>
        <authorList>
            <person name="Sorokin D.Y."/>
            <person name="Lucker S."/>
            <person name="Vejmelkova D."/>
            <person name="Kostrikina N.A."/>
            <person name="Kleerebezem R."/>
            <person name="Rijpstra W.I."/>
            <person name="Damste J.S."/>
            <person name="Le Paslier D."/>
            <person name="Muyzer G."/>
            <person name="Wagner M."/>
            <person name="van Loosdrecht M.C."/>
            <person name="Daims H."/>
        </authorList>
    </citation>
    <scope>NUCLEOTIDE SEQUENCE [LARGE SCALE GENOMIC DNA]</scope>
    <source>
        <strain evidence="2">none</strain>
    </source>
</reference>
<protein>
    <submittedName>
        <fullName evidence="1">Uncharacterized protein</fullName>
    </submittedName>
</protein>
<dbReference type="Proteomes" id="UP000004221">
    <property type="component" value="Unassembled WGS sequence"/>
</dbReference>
<accession>I4EMN5</accession>
<gene>
    <name evidence="1" type="ORF">NITHO_6230002</name>
</gene>
<proteinExistence type="predicted"/>
<dbReference type="AlphaFoldDB" id="I4EMN5"/>
<dbReference type="OrthoDB" id="9807072at2"/>
<comment type="caution">
    <text evidence="1">The sequence shown here is derived from an EMBL/GenBank/DDBJ whole genome shotgun (WGS) entry which is preliminary data.</text>
</comment>
<keyword evidence="2" id="KW-1185">Reference proteome</keyword>
<sequence>MIDVQGTPTAEGWTFEVDITNRGSRTRHRVTLRKADYERLTGGRVSPEVLVRDSFEFLLEREPAESILPAFDLPVIGRYFPEYAGDMERRFRA</sequence>
<dbReference type="RefSeq" id="WP_008481313.1">
    <property type="nucleotide sequence ID" value="NZ_CAGS01000583.1"/>
</dbReference>
<organism evidence="1 2">
    <name type="scientific">Nitrolancea hollandica Lb</name>
    <dbReference type="NCBI Taxonomy" id="1129897"/>
    <lineage>
        <taxon>Bacteria</taxon>
        <taxon>Pseudomonadati</taxon>
        <taxon>Thermomicrobiota</taxon>
        <taxon>Thermomicrobia</taxon>
        <taxon>Sphaerobacterales</taxon>
        <taxon>Sphaerobacterineae</taxon>
        <taxon>Sphaerobacteraceae</taxon>
        <taxon>Nitrolancea</taxon>
    </lineage>
</organism>
<dbReference type="EMBL" id="CAGS01000583">
    <property type="protein sequence ID" value="CCF85948.1"/>
    <property type="molecule type" value="Genomic_DNA"/>
</dbReference>
<name>I4EMN5_9BACT</name>
<evidence type="ECO:0000313" key="2">
    <source>
        <dbReference type="Proteomes" id="UP000004221"/>
    </source>
</evidence>
<evidence type="ECO:0000313" key="1">
    <source>
        <dbReference type="EMBL" id="CCF85948.1"/>
    </source>
</evidence>